<proteinExistence type="predicted"/>
<evidence type="ECO:0000313" key="2">
    <source>
        <dbReference type="WBParaSite" id="ES5_v2.g14244.t1"/>
    </source>
</evidence>
<accession>A0AC34FAT9</accession>
<dbReference type="WBParaSite" id="ES5_v2.g14244.t1">
    <property type="protein sequence ID" value="ES5_v2.g14244.t1"/>
    <property type="gene ID" value="ES5_v2.g14244"/>
</dbReference>
<name>A0AC34FAT9_9BILA</name>
<reference evidence="2" key="1">
    <citation type="submission" date="2022-11" db="UniProtKB">
        <authorList>
            <consortium name="WormBaseParasite"/>
        </authorList>
    </citation>
    <scope>IDENTIFICATION</scope>
</reference>
<dbReference type="Proteomes" id="UP000887579">
    <property type="component" value="Unplaced"/>
</dbReference>
<sequence length="516" mass="59422">MGSEYKSEFRKKFLEAAEKENKIKRIKIIGIHETKICKAVQSLDIYPRQGRQLWIFDIREELFYCMIWEFSGEAWKFKMTWQKVKTIKGTDSAPTIHDLRELKSKIPEERMPDIFVYHKYSKVDETEFKEIKEDGVVVERIHLEKHDSTVLNMPSYVFFEEQKPICGHVAVARMKNKADFIVYDAKRFIGKSFDKIVIDPLWPFKIFKNDENVLVEVETFYGRERKSPEEISAVLLSCIKKEADGFESTTLSEVVIGIPSEFSEKQKQATLTAAELAGWQKIHFIPESIAAAFAYCSEIDLQNNSNIVICDFGGGTLDICVARFKDEQLQILSSDGDSFLGGRDLDNVLYTYFSGIIKNKSGKDILLQHKKFLLKEKCQEIKHTLSAANEACLNLDDFIFESPETITMTRKEFENLTSHFLVRIQDVILRALTKANILKNDVKYVFQVGGGCRMPMVKNLLKEIFPQSNHQSNIEPDLAVAHGAALYAYYLKSSTQPKPMEKIRPTSIFNTFKRKK</sequence>
<evidence type="ECO:0000313" key="1">
    <source>
        <dbReference type="Proteomes" id="UP000887579"/>
    </source>
</evidence>
<protein>
    <submittedName>
        <fullName evidence="2">Heat shock protein 70</fullName>
    </submittedName>
</protein>
<organism evidence="1 2">
    <name type="scientific">Panagrolaimus sp. ES5</name>
    <dbReference type="NCBI Taxonomy" id="591445"/>
    <lineage>
        <taxon>Eukaryota</taxon>
        <taxon>Metazoa</taxon>
        <taxon>Ecdysozoa</taxon>
        <taxon>Nematoda</taxon>
        <taxon>Chromadorea</taxon>
        <taxon>Rhabditida</taxon>
        <taxon>Tylenchina</taxon>
        <taxon>Panagrolaimomorpha</taxon>
        <taxon>Panagrolaimoidea</taxon>
        <taxon>Panagrolaimidae</taxon>
        <taxon>Panagrolaimus</taxon>
    </lineage>
</organism>